<organism evidence="1 2">
    <name type="scientific">Lacipirellula limnantheis</name>
    <dbReference type="NCBI Taxonomy" id="2528024"/>
    <lineage>
        <taxon>Bacteria</taxon>
        <taxon>Pseudomonadati</taxon>
        <taxon>Planctomycetota</taxon>
        <taxon>Planctomycetia</taxon>
        <taxon>Pirellulales</taxon>
        <taxon>Lacipirellulaceae</taxon>
        <taxon>Lacipirellula</taxon>
    </lineage>
</organism>
<reference evidence="1 2" key="1">
    <citation type="submission" date="2019-02" db="EMBL/GenBank/DDBJ databases">
        <title>Deep-cultivation of Planctomycetes and their phenomic and genomic characterization uncovers novel biology.</title>
        <authorList>
            <person name="Wiegand S."/>
            <person name="Jogler M."/>
            <person name="Boedeker C."/>
            <person name="Pinto D."/>
            <person name="Vollmers J."/>
            <person name="Rivas-Marin E."/>
            <person name="Kohn T."/>
            <person name="Peeters S.H."/>
            <person name="Heuer A."/>
            <person name="Rast P."/>
            <person name="Oberbeckmann S."/>
            <person name="Bunk B."/>
            <person name="Jeske O."/>
            <person name="Meyerdierks A."/>
            <person name="Storesund J.E."/>
            <person name="Kallscheuer N."/>
            <person name="Luecker S."/>
            <person name="Lage O.M."/>
            <person name="Pohl T."/>
            <person name="Merkel B.J."/>
            <person name="Hornburger P."/>
            <person name="Mueller R.-W."/>
            <person name="Bruemmer F."/>
            <person name="Labrenz M."/>
            <person name="Spormann A.M."/>
            <person name="Op den Camp H."/>
            <person name="Overmann J."/>
            <person name="Amann R."/>
            <person name="Jetten M.S.M."/>
            <person name="Mascher T."/>
            <person name="Medema M.H."/>
            <person name="Devos D.P."/>
            <person name="Kaster A.-K."/>
            <person name="Ovreas L."/>
            <person name="Rohde M."/>
            <person name="Galperin M.Y."/>
            <person name="Jogler C."/>
        </authorList>
    </citation>
    <scope>NUCLEOTIDE SEQUENCE [LARGE SCALE GENOMIC DNA]</scope>
    <source>
        <strain evidence="1 2">I41</strain>
    </source>
</reference>
<evidence type="ECO:0000313" key="2">
    <source>
        <dbReference type="Proteomes" id="UP000317909"/>
    </source>
</evidence>
<gene>
    <name evidence="1" type="ORF">I41_04980</name>
</gene>
<name>A0A517TSJ3_9BACT</name>
<dbReference type="KEGG" id="llh:I41_04980"/>
<dbReference type="OrthoDB" id="794804at2"/>
<accession>A0A517TSJ3</accession>
<proteinExistence type="predicted"/>
<sequence>MANLAAYELEDAIAAFPEVEPFIRAPQRIDLYLCALGFEPRCLALANQLATGGSTARACRYIELGTNVDDNRTNLESLKDSLSAMSQDVDGLNADDIDYEAALTDLLANLRRGTDCTPLIVFDISVAANRLLLKTFKVLLEADVDLRVLYAEAAAYHPTEDEFLQDREKWITDGKLGTEVGVSSILPTSGYSGQHLDPLPNCVILFPSFRKDRSLAVVSKVDETLITNPRQEVIWIVGSPPGVANKWRTGAMKSINEIPDTAPQHEVSTFDYKKTVEILERIYRERWTHFNLTVSPLGSKLQGIGTAIFCYLHPDVKLLFAAPQRYNAKEWSIGVGNLWCVKFGETVQFRKSLDNIGTLRIDDGAQRIHRP</sequence>
<dbReference type="Proteomes" id="UP000317909">
    <property type="component" value="Chromosome"/>
</dbReference>
<dbReference type="AlphaFoldDB" id="A0A517TSJ3"/>
<keyword evidence="2" id="KW-1185">Reference proteome</keyword>
<evidence type="ECO:0000313" key="1">
    <source>
        <dbReference type="EMBL" id="QDT71341.1"/>
    </source>
</evidence>
<dbReference type="EMBL" id="CP036339">
    <property type="protein sequence ID" value="QDT71341.1"/>
    <property type="molecule type" value="Genomic_DNA"/>
</dbReference>
<dbReference type="RefSeq" id="WP_145430534.1">
    <property type="nucleotide sequence ID" value="NZ_CP036339.1"/>
</dbReference>
<protein>
    <submittedName>
        <fullName evidence="1">Uncharacterized protein</fullName>
    </submittedName>
</protein>